<dbReference type="Proteomes" id="UP000652761">
    <property type="component" value="Unassembled WGS sequence"/>
</dbReference>
<gene>
    <name evidence="1" type="ORF">Taro_017892</name>
</gene>
<dbReference type="AlphaFoldDB" id="A0A843V0S8"/>
<name>A0A843V0S8_COLES</name>
<dbReference type="EMBL" id="NMUH01000825">
    <property type="protein sequence ID" value="MQL85379.1"/>
    <property type="molecule type" value="Genomic_DNA"/>
</dbReference>
<organism evidence="1 2">
    <name type="scientific">Colocasia esculenta</name>
    <name type="common">Wild taro</name>
    <name type="synonym">Arum esculentum</name>
    <dbReference type="NCBI Taxonomy" id="4460"/>
    <lineage>
        <taxon>Eukaryota</taxon>
        <taxon>Viridiplantae</taxon>
        <taxon>Streptophyta</taxon>
        <taxon>Embryophyta</taxon>
        <taxon>Tracheophyta</taxon>
        <taxon>Spermatophyta</taxon>
        <taxon>Magnoliopsida</taxon>
        <taxon>Liliopsida</taxon>
        <taxon>Araceae</taxon>
        <taxon>Aroideae</taxon>
        <taxon>Colocasieae</taxon>
        <taxon>Colocasia</taxon>
    </lineage>
</organism>
<comment type="caution">
    <text evidence="1">The sequence shown here is derived from an EMBL/GenBank/DDBJ whole genome shotgun (WGS) entry which is preliminary data.</text>
</comment>
<evidence type="ECO:0000313" key="2">
    <source>
        <dbReference type="Proteomes" id="UP000652761"/>
    </source>
</evidence>
<keyword evidence="2" id="KW-1185">Reference proteome</keyword>
<accession>A0A843V0S8</accession>
<protein>
    <submittedName>
        <fullName evidence="1">Uncharacterized protein</fullName>
    </submittedName>
</protein>
<proteinExistence type="predicted"/>
<evidence type="ECO:0000313" key="1">
    <source>
        <dbReference type="EMBL" id="MQL85379.1"/>
    </source>
</evidence>
<reference evidence="1" key="1">
    <citation type="submission" date="2017-07" db="EMBL/GenBank/DDBJ databases">
        <title>Taro Niue Genome Assembly and Annotation.</title>
        <authorList>
            <person name="Atibalentja N."/>
            <person name="Keating K."/>
            <person name="Fields C.J."/>
        </authorList>
    </citation>
    <scope>NUCLEOTIDE SEQUENCE</scope>
    <source>
        <strain evidence="1">Niue_2</strain>
        <tissue evidence="1">Leaf</tissue>
    </source>
</reference>
<sequence>MANGGAVLRVAGDGLAGALAGTRVVMYAVTTALRGKSSGFHLTTSDPPTTALSKTIMTMVVQHNRTQTDLSESPKKIVVKICGRKWCNETSFAHCGMVPRHMCCILLDSDMLMNRNTGES</sequence>